<organism evidence="1 2">
    <name type="scientific">Anopheles minimus</name>
    <dbReference type="NCBI Taxonomy" id="112268"/>
    <lineage>
        <taxon>Eukaryota</taxon>
        <taxon>Metazoa</taxon>
        <taxon>Ecdysozoa</taxon>
        <taxon>Arthropoda</taxon>
        <taxon>Hexapoda</taxon>
        <taxon>Insecta</taxon>
        <taxon>Pterygota</taxon>
        <taxon>Neoptera</taxon>
        <taxon>Endopterygota</taxon>
        <taxon>Diptera</taxon>
        <taxon>Nematocera</taxon>
        <taxon>Culicoidea</taxon>
        <taxon>Culicidae</taxon>
        <taxon>Anophelinae</taxon>
        <taxon>Anopheles</taxon>
    </lineage>
</organism>
<protein>
    <submittedName>
        <fullName evidence="1">Uncharacterized protein</fullName>
    </submittedName>
</protein>
<dbReference type="AlphaFoldDB" id="A0A1Y9IVS9"/>
<keyword evidence="2" id="KW-1185">Reference proteome</keyword>
<evidence type="ECO:0000313" key="2">
    <source>
        <dbReference type="Proteomes" id="UP000075920"/>
    </source>
</evidence>
<dbReference type="EnsemblMetazoa" id="AMIN015915-RA">
    <property type="protein sequence ID" value="AMIN015915-PA"/>
    <property type="gene ID" value="AMIN015915"/>
</dbReference>
<evidence type="ECO:0000313" key="1">
    <source>
        <dbReference type="EnsemblMetazoa" id="AMIN015915-PA"/>
    </source>
</evidence>
<proteinExistence type="predicted"/>
<dbReference type="VEuPathDB" id="VectorBase:AMIN015915"/>
<accession>A0A1Y9IVS9</accession>
<reference evidence="1" key="2">
    <citation type="submission" date="2020-05" db="UniProtKB">
        <authorList>
            <consortium name="EnsemblMetazoa"/>
        </authorList>
    </citation>
    <scope>IDENTIFICATION</scope>
    <source>
        <strain evidence="1">MINIMUS1</strain>
    </source>
</reference>
<name>A0A1Y9IVS9_9DIPT</name>
<reference evidence="2" key="1">
    <citation type="submission" date="2013-03" db="EMBL/GenBank/DDBJ databases">
        <title>The Genome Sequence of Anopheles minimus MINIMUS1.</title>
        <authorList>
            <consortium name="The Broad Institute Genomics Platform"/>
            <person name="Neafsey D.E."/>
            <person name="Walton C."/>
            <person name="Walker B."/>
            <person name="Young S.K."/>
            <person name="Zeng Q."/>
            <person name="Gargeya S."/>
            <person name="Fitzgerald M."/>
            <person name="Haas B."/>
            <person name="Abouelleil A."/>
            <person name="Allen A.W."/>
            <person name="Alvarado L."/>
            <person name="Arachchi H.M."/>
            <person name="Berlin A.M."/>
            <person name="Chapman S.B."/>
            <person name="Gainer-Dewar J."/>
            <person name="Goldberg J."/>
            <person name="Griggs A."/>
            <person name="Gujja S."/>
            <person name="Hansen M."/>
            <person name="Howarth C."/>
            <person name="Imamovic A."/>
            <person name="Ireland A."/>
            <person name="Larimer J."/>
            <person name="McCowan C."/>
            <person name="Murphy C."/>
            <person name="Pearson M."/>
            <person name="Poon T.W."/>
            <person name="Priest M."/>
            <person name="Roberts A."/>
            <person name="Saif S."/>
            <person name="Shea T."/>
            <person name="Sisk P."/>
            <person name="Sykes S."/>
            <person name="Wortman J."/>
            <person name="Nusbaum C."/>
            <person name="Birren B."/>
        </authorList>
    </citation>
    <scope>NUCLEOTIDE SEQUENCE [LARGE SCALE GENOMIC DNA]</scope>
    <source>
        <strain evidence="2">MINIMUS1</strain>
    </source>
</reference>
<sequence length="204" mass="23590">MASLHSFMIRMNYLDPLSPISNRTRRRRFSSTISSISNQFADQNNNELLVPIINPSRKRRKLSACIYKPIPPGGEESIDGSEQSPQQLAVHLFEGCPVTLRNEQTIPVSTERFLAFGRLYCEDNTVTSMAYYVPRMVPVSMVSTSYPYYDAELETVTIIHRTKIEFRRRYSPVAMQTVENEQHKDDQEQQPCFVSYACWNVSEY</sequence>
<dbReference type="Proteomes" id="UP000075920">
    <property type="component" value="Unassembled WGS sequence"/>
</dbReference>